<dbReference type="SUPFAM" id="SSF52540">
    <property type="entry name" value="P-loop containing nucleoside triphosphate hydrolases"/>
    <property type="match status" value="1"/>
</dbReference>
<dbReference type="InterPro" id="IPR019734">
    <property type="entry name" value="TPR_rpt"/>
</dbReference>
<dbReference type="Gene3D" id="3.40.50.300">
    <property type="entry name" value="P-loop containing nucleotide triphosphate hydrolases"/>
    <property type="match status" value="1"/>
</dbReference>
<gene>
    <name evidence="2" type="ORF">Hypma_005893</name>
</gene>
<dbReference type="SUPFAM" id="SSF48452">
    <property type="entry name" value="TPR-like"/>
    <property type="match status" value="2"/>
</dbReference>
<dbReference type="InterPro" id="IPR027417">
    <property type="entry name" value="P-loop_NTPase"/>
</dbReference>
<dbReference type="PANTHER" id="PTHR47691">
    <property type="entry name" value="REGULATOR-RELATED"/>
    <property type="match status" value="1"/>
</dbReference>
<evidence type="ECO:0000313" key="2">
    <source>
        <dbReference type="EMBL" id="RDB30870.1"/>
    </source>
</evidence>
<dbReference type="Proteomes" id="UP000076154">
    <property type="component" value="Unassembled WGS sequence"/>
</dbReference>
<dbReference type="SMART" id="SM00028">
    <property type="entry name" value="TPR"/>
    <property type="match status" value="6"/>
</dbReference>
<dbReference type="PANTHER" id="PTHR47691:SF3">
    <property type="entry name" value="HTH-TYPE TRANSCRIPTIONAL REGULATOR RV0890C-RELATED"/>
    <property type="match status" value="1"/>
</dbReference>
<dbReference type="OrthoDB" id="431454at2759"/>
<accession>A0A369KBP8</accession>
<evidence type="ECO:0008006" key="4">
    <source>
        <dbReference type="Google" id="ProtNLM"/>
    </source>
</evidence>
<feature type="region of interest" description="Disordered" evidence="1">
    <location>
        <begin position="253"/>
        <end position="272"/>
    </location>
</feature>
<dbReference type="InterPro" id="IPR011990">
    <property type="entry name" value="TPR-like_helical_dom_sf"/>
</dbReference>
<comment type="caution">
    <text evidence="2">The sequence shown here is derived from an EMBL/GenBank/DDBJ whole genome shotgun (WGS) entry which is preliminary data.</text>
</comment>
<dbReference type="Gene3D" id="1.25.40.10">
    <property type="entry name" value="Tetratricopeptide repeat domain"/>
    <property type="match status" value="2"/>
</dbReference>
<protein>
    <recommendedName>
        <fullName evidence="4">TPR-like protein</fullName>
    </recommendedName>
</protein>
<dbReference type="GO" id="GO:0007166">
    <property type="term" value="P:cell surface receptor signaling pathway"/>
    <property type="evidence" value="ECO:0007669"/>
    <property type="project" value="InterPro"/>
</dbReference>
<proteinExistence type="predicted"/>
<dbReference type="AlphaFoldDB" id="A0A369KBP8"/>
<sequence>MGRTIVHPRPSSSGAAIFYGVSSGNGRQALKVDSQSNQAAASVASPGVVSSPQISISTLESSSNSSFSEGSTPATSASSLSALVKGPSRVSTDSLLQSLPTTVSSRDFTAIMALAKDTTLLFTNAPYIQVVVGVVQQIIQIADDVQTYQDRCLELIHKVTLYAGVIFEALRSPQIRSGNCLDDLKSDLLYMSSILESIYKILQPLSIPTLSARFSRVVLREEIISRIEEQDRKLDTMITSFQAILRTKVVQPPEPAVKNSTPTSKSTRPFIRPRSKPQVMFGRKAEIDRLVDLALRPIPARVAILGTGGIGKTSVALSVLHDDQVAARFGDNRLFISCEAATCADHIIGDLAFSLHMAVDGVSCQLLDAVLEHLKLSPFLIVLDNFETPWDILDARSEVETLLQELTSLTTVTVLLTIRGSQHPAGIDWTDLLPPLQPVDMSSALEIFRTISRKMDDHAEKLIRAVDCVPLAVTLLANLAAVDGETTEALWHRWCDESVAMVERGNDRLTSLDCSIQLSLSSPRIRRGPGALKLLSLLSLLPDGMSSETFRSLERGIPGNTQIKKGISTLRQNALVYVDSAGSTRILSPIRLYMYSHHPPSSETRRFLQDYFLTLASQATATEDLVIRKRLCMESGNIEALLVDSLENPLGRPLEAAVDAVLAFCHHTYLCGLGSSRGVSLAVEKLKKLPVPSRVNQSAKAFQAPSKARSFRNRFGNVRFWKEPPKSLALPPQNDAPIDGEYTRMLSLRADCLGCWGQLLSRRFLFDEAEEKFYQAKELHCQTGDTSGHAYDLHNLGCLLSRRSSTFKDAEAKFAEAKALHKQIGDNVGTAYDLMGLGQLSVQQSRFTDARLQFSQALELSVECNDELGQASALNNLGKAELSCSAFRVAEGYFSRALELNVKMDDVVGRADSLAGIACSLLLRSRFAEAKQMIKEAIAIRAPAENPDRLHILGRVFVAEYKFQRAEQRAMHLHEWMDDESGRADDLNYLAVIDFYRNGLTEGALYCRLGDVRDSTDGSTLANVMAAYGMMYLQICDFETAESELVSALHLHKRLENLLGQAFDLHHLGCYHIRCLRFDLAIHHFHDALALHEQIENVQGQADDHNKLAEILLRQGLYQEALTVIVCRAMMLHTQIGDIGGQGDDMYIQACVFLEQSRLDEAEAAVRQALDLHTQADLGYRKALDLATLSSVHWEKYKIGMKSGDDERRALDAIKEAIKLFEPCDATEELRQCKVRLAAMLEYSPNHAGVNS</sequence>
<feature type="compositionally biased region" description="Polar residues" evidence="1">
    <location>
        <begin position="258"/>
        <end position="267"/>
    </location>
</feature>
<dbReference type="EMBL" id="LUEZ02000004">
    <property type="protein sequence ID" value="RDB30870.1"/>
    <property type="molecule type" value="Genomic_DNA"/>
</dbReference>
<dbReference type="Gene3D" id="1.20.930.20">
    <property type="entry name" value="Adaptor protein Cbl, N-terminal domain"/>
    <property type="match status" value="1"/>
</dbReference>
<dbReference type="InterPro" id="IPR036537">
    <property type="entry name" value="Adaptor_Cbl_N_dom_sf"/>
</dbReference>
<reference evidence="2" key="1">
    <citation type="submission" date="2018-04" db="EMBL/GenBank/DDBJ databases">
        <title>Whole genome sequencing of Hypsizygus marmoreus.</title>
        <authorList>
            <person name="Choi I.-G."/>
            <person name="Min B."/>
            <person name="Kim J.-G."/>
            <person name="Kim S."/>
            <person name="Oh Y.-L."/>
            <person name="Kong W.-S."/>
            <person name="Park H."/>
            <person name="Jeong J."/>
            <person name="Song E.-S."/>
        </authorList>
    </citation>
    <scope>NUCLEOTIDE SEQUENCE [LARGE SCALE GENOMIC DNA]</scope>
    <source>
        <strain evidence="2">51987-8</strain>
    </source>
</reference>
<keyword evidence="3" id="KW-1185">Reference proteome</keyword>
<dbReference type="STRING" id="39966.A0A369KBP8"/>
<evidence type="ECO:0000313" key="3">
    <source>
        <dbReference type="Proteomes" id="UP000076154"/>
    </source>
</evidence>
<dbReference type="InParanoid" id="A0A369KBP8"/>
<evidence type="ECO:0000256" key="1">
    <source>
        <dbReference type="SAM" id="MobiDB-lite"/>
    </source>
</evidence>
<organism evidence="2 3">
    <name type="scientific">Hypsizygus marmoreus</name>
    <name type="common">White beech mushroom</name>
    <name type="synonym">Agaricus marmoreus</name>
    <dbReference type="NCBI Taxonomy" id="39966"/>
    <lineage>
        <taxon>Eukaryota</taxon>
        <taxon>Fungi</taxon>
        <taxon>Dikarya</taxon>
        <taxon>Basidiomycota</taxon>
        <taxon>Agaricomycotina</taxon>
        <taxon>Agaricomycetes</taxon>
        <taxon>Agaricomycetidae</taxon>
        <taxon>Agaricales</taxon>
        <taxon>Tricholomatineae</taxon>
        <taxon>Lyophyllaceae</taxon>
        <taxon>Hypsizygus</taxon>
    </lineage>
</organism>
<name>A0A369KBP8_HYPMA</name>